<dbReference type="Proteomes" id="UP000242258">
    <property type="component" value="Unassembled WGS sequence"/>
</dbReference>
<dbReference type="InterPro" id="IPR018750">
    <property type="entry name" value="DUF2306_membrane"/>
</dbReference>
<sequence>MEHTLQHPIGLMHLVVAMLAIVIGALVVLAKKGTSKHKWLGRAYVAMMLAVNVTAFLIYELFGGFGLFHWMALFSLLSVVIGYVPARLRKPGWKAQHAYFMCGSYVGLLAAFAAETMTRYLWLPFFTAVTIVSLTVIFIGILLMFRFIPRILNQIS</sequence>
<evidence type="ECO:0008006" key="4">
    <source>
        <dbReference type="Google" id="ProtNLM"/>
    </source>
</evidence>
<proteinExistence type="predicted"/>
<keyword evidence="3" id="KW-1185">Reference proteome</keyword>
<feature type="transmembrane region" description="Helical" evidence="1">
    <location>
        <begin position="68"/>
        <end position="86"/>
    </location>
</feature>
<reference evidence="3" key="1">
    <citation type="submission" date="2016-09" db="EMBL/GenBank/DDBJ databases">
        <authorList>
            <person name="Wan X."/>
            <person name="Hou S."/>
        </authorList>
    </citation>
    <scope>NUCLEOTIDE SEQUENCE [LARGE SCALE GENOMIC DNA]</scope>
    <source>
        <strain evidence="3">KH87</strain>
    </source>
</reference>
<dbReference type="Pfam" id="PF10067">
    <property type="entry name" value="DUF2306"/>
    <property type="match status" value="1"/>
</dbReference>
<protein>
    <recommendedName>
        <fullName evidence="4">DUF2306 domain-containing protein</fullName>
    </recommendedName>
</protein>
<dbReference type="STRING" id="1628148.BI198_02265"/>
<organism evidence="2 3">
    <name type="scientific">Rheinheimera salexigens</name>
    <dbReference type="NCBI Taxonomy" id="1628148"/>
    <lineage>
        <taxon>Bacteria</taxon>
        <taxon>Pseudomonadati</taxon>
        <taxon>Pseudomonadota</taxon>
        <taxon>Gammaproteobacteria</taxon>
        <taxon>Chromatiales</taxon>
        <taxon>Chromatiaceae</taxon>
        <taxon>Rheinheimera</taxon>
    </lineage>
</organism>
<keyword evidence="1" id="KW-0812">Transmembrane</keyword>
<keyword evidence="1" id="KW-0472">Membrane</keyword>
<dbReference type="EMBL" id="MKEK01000001">
    <property type="protein sequence ID" value="OEY68523.1"/>
    <property type="molecule type" value="Genomic_DNA"/>
</dbReference>
<name>A0A1E7Q377_9GAMM</name>
<evidence type="ECO:0000313" key="2">
    <source>
        <dbReference type="EMBL" id="OEY68523.1"/>
    </source>
</evidence>
<dbReference type="OrthoDB" id="6385003at2"/>
<comment type="caution">
    <text evidence="2">The sequence shown here is derived from an EMBL/GenBank/DDBJ whole genome shotgun (WGS) entry which is preliminary data.</text>
</comment>
<feature type="transmembrane region" description="Helical" evidence="1">
    <location>
        <begin position="120"/>
        <end position="145"/>
    </location>
</feature>
<dbReference type="RefSeq" id="WP_070048090.1">
    <property type="nucleotide sequence ID" value="NZ_CBCSDO010000001.1"/>
</dbReference>
<evidence type="ECO:0000313" key="3">
    <source>
        <dbReference type="Proteomes" id="UP000242258"/>
    </source>
</evidence>
<feature type="transmembrane region" description="Helical" evidence="1">
    <location>
        <begin position="42"/>
        <end position="62"/>
    </location>
</feature>
<accession>A0A1E7Q377</accession>
<feature type="transmembrane region" description="Helical" evidence="1">
    <location>
        <begin position="98"/>
        <end position="114"/>
    </location>
</feature>
<evidence type="ECO:0000256" key="1">
    <source>
        <dbReference type="SAM" id="Phobius"/>
    </source>
</evidence>
<feature type="transmembrane region" description="Helical" evidence="1">
    <location>
        <begin position="12"/>
        <end position="30"/>
    </location>
</feature>
<gene>
    <name evidence="2" type="ORF">BI198_02265</name>
</gene>
<dbReference type="AlphaFoldDB" id="A0A1E7Q377"/>
<keyword evidence="1" id="KW-1133">Transmembrane helix</keyword>